<feature type="region of interest" description="Disordered" evidence="8">
    <location>
        <begin position="313"/>
        <end position="344"/>
    </location>
</feature>
<name>A0ABP8WD21_9MICO</name>
<evidence type="ECO:0000256" key="2">
    <source>
        <dbReference type="ARBA" id="ARBA00022527"/>
    </source>
</evidence>
<dbReference type="PROSITE" id="PS00108">
    <property type="entry name" value="PROTEIN_KINASE_ST"/>
    <property type="match status" value="1"/>
</dbReference>
<dbReference type="EMBL" id="BAABHM010000002">
    <property type="protein sequence ID" value="GAA4687087.1"/>
    <property type="molecule type" value="Genomic_DNA"/>
</dbReference>
<keyword evidence="5" id="KW-0418">Kinase</keyword>
<dbReference type="InterPro" id="IPR017441">
    <property type="entry name" value="Protein_kinase_ATP_BS"/>
</dbReference>
<feature type="domain" description="Protein kinase" evidence="9">
    <location>
        <begin position="11"/>
        <end position="260"/>
    </location>
</feature>
<accession>A0ABP8WD21</accession>
<protein>
    <recommendedName>
        <fullName evidence="1">non-specific serine/threonine protein kinase</fullName>
        <ecNumber evidence="1">2.7.11.1</ecNumber>
    </recommendedName>
</protein>
<comment type="caution">
    <text evidence="10">The sequence shown here is derived from an EMBL/GenBank/DDBJ whole genome shotgun (WGS) entry which is preliminary data.</text>
</comment>
<dbReference type="InterPro" id="IPR011009">
    <property type="entry name" value="Kinase-like_dom_sf"/>
</dbReference>
<dbReference type="SUPFAM" id="SSF56112">
    <property type="entry name" value="Protein kinase-like (PK-like)"/>
    <property type="match status" value="1"/>
</dbReference>
<keyword evidence="6 7" id="KW-0067">ATP-binding</keyword>
<dbReference type="Gene3D" id="3.30.200.20">
    <property type="entry name" value="Phosphorylase Kinase, domain 1"/>
    <property type="match status" value="1"/>
</dbReference>
<keyword evidence="2" id="KW-0723">Serine/threonine-protein kinase</keyword>
<organism evidence="10 11">
    <name type="scientific">Promicromonospora umidemergens</name>
    <dbReference type="NCBI Taxonomy" id="629679"/>
    <lineage>
        <taxon>Bacteria</taxon>
        <taxon>Bacillati</taxon>
        <taxon>Actinomycetota</taxon>
        <taxon>Actinomycetes</taxon>
        <taxon>Micrococcales</taxon>
        <taxon>Promicromonosporaceae</taxon>
        <taxon>Promicromonospora</taxon>
    </lineage>
</organism>
<dbReference type="RefSeq" id="WP_253875401.1">
    <property type="nucleotide sequence ID" value="NZ_BAABHM010000002.1"/>
</dbReference>
<dbReference type="PANTHER" id="PTHR43289">
    <property type="entry name" value="MITOGEN-ACTIVATED PROTEIN KINASE KINASE KINASE 20-RELATED"/>
    <property type="match status" value="1"/>
</dbReference>
<proteinExistence type="predicted"/>
<reference evidence="11" key="1">
    <citation type="journal article" date="2019" name="Int. J. Syst. Evol. Microbiol.">
        <title>The Global Catalogue of Microorganisms (GCM) 10K type strain sequencing project: providing services to taxonomists for standard genome sequencing and annotation.</title>
        <authorList>
            <consortium name="The Broad Institute Genomics Platform"/>
            <consortium name="The Broad Institute Genome Sequencing Center for Infectious Disease"/>
            <person name="Wu L."/>
            <person name="Ma J."/>
        </authorList>
    </citation>
    <scope>NUCLEOTIDE SEQUENCE [LARGE SCALE GENOMIC DNA]</scope>
    <source>
        <strain evidence="11">JCM 17975</strain>
    </source>
</reference>
<dbReference type="PANTHER" id="PTHR43289:SF6">
    <property type="entry name" value="SERINE_THREONINE-PROTEIN KINASE NEKL-3"/>
    <property type="match status" value="1"/>
</dbReference>
<gene>
    <name evidence="10" type="ORF">GCM10023198_01740</name>
</gene>
<evidence type="ECO:0000256" key="1">
    <source>
        <dbReference type="ARBA" id="ARBA00012513"/>
    </source>
</evidence>
<dbReference type="Proteomes" id="UP001500843">
    <property type="component" value="Unassembled WGS sequence"/>
</dbReference>
<sequence length="625" mass="66845">MHTGQIVGGRYRLEEPLGSGGHGEVWRAADLNLHDRPVAVKRTRYDGDEDGAERVRREAKYLARINHPHVVAVHDVVDDGGDVWVVMEYVAGQPLSRSERVPVEEAARYGAQLAGGLEAVHAHRILHRDVKPANVLVTHDGFAKIADFGISRPVHDDETVTATGALTGTPGYLAPEVAKGGRFTEAADIWSLGATLYYLLEGTTPFGDDNPHALLWKTVSEEVRPPTRAGGMAPVVLRMLAKKPADRPRLKQVRQELAALAGDPAAGVGPEPTRSLGSLRSIGRPGRVLTTAGVAVVLVVVLSLVAWSAQNRGQAQGDELPVAGASTDGDGSTTRRADDGKVGIIGDPATADPCALLDEEALGAFGLTRLDTDNGELNRCDIYVTHDDGGVAEVSVKIWQNTEEPTEPNRQVGKVTVVNDESELPDECSRELFLPGGDYNLSLDAELQSGEVDDLCALADSTLNHATGVLNDGQIPRRERTPDPSSLYTQSACDLLAGEPLERLPGVDATHPLVGFAEWDCRWYAEDGKELRALFQHREPLTADDGEHFLFSGHETVDEGDSWSSTSCLVSVVNREALSVHGDGTTVAELVRLELRAGGDESVDELCDLLVDIAEPVAAALPAAS</sequence>
<evidence type="ECO:0000313" key="11">
    <source>
        <dbReference type="Proteomes" id="UP001500843"/>
    </source>
</evidence>
<evidence type="ECO:0000256" key="4">
    <source>
        <dbReference type="ARBA" id="ARBA00022741"/>
    </source>
</evidence>
<evidence type="ECO:0000256" key="7">
    <source>
        <dbReference type="PROSITE-ProRule" id="PRU10141"/>
    </source>
</evidence>
<feature type="binding site" evidence="7">
    <location>
        <position position="41"/>
    </location>
    <ligand>
        <name>ATP</name>
        <dbReference type="ChEBI" id="CHEBI:30616"/>
    </ligand>
</feature>
<dbReference type="InterPro" id="IPR008271">
    <property type="entry name" value="Ser/Thr_kinase_AS"/>
</dbReference>
<evidence type="ECO:0000256" key="6">
    <source>
        <dbReference type="ARBA" id="ARBA00022840"/>
    </source>
</evidence>
<evidence type="ECO:0000256" key="8">
    <source>
        <dbReference type="SAM" id="MobiDB-lite"/>
    </source>
</evidence>
<dbReference type="CDD" id="cd14014">
    <property type="entry name" value="STKc_PknB_like"/>
    <property type="match status" value="1"/>
</dbReference>
<evidence type="ECO:0000313" key="10">
    <source>
        <dbReference type="EMBL" id="GAA4687087.1"/>
    </source>
</evidence>
<dbReference type="Gene3D" id="1.10.510.10">
    <property type="entry name" value="Transferase(Phosphotransferase) domain 1"/>
    <property type="match status" value="1"/>
</dbReference>
<dbReference type="SMART" id="SM00220">
    <property type="entry name" value="S_TKc"/>
    <property type="match status" value="1"/>
</dbReference>
<keyword evidence="11" id="KW-1185">Reference proteome</keyword>
<evidence type="ECO:0000256" key="3">
    <source>
        <dbReference type="ARBA" id="ARBA00022679"/>
    </source>
</evidence>
<dbReference type="EC" id="2.7.11.1" evidence="1"/>
<dbReference type="PROSITE" id="PS50011">
    <property type="entry name" value="PROTEIN_KINASE_DOM"/>
    <property type="match status" value="1"/>
</dbReference>
<dbReference type="Pfam" id="PF00069">
    <property type="entry name" value="Pkinase"/>
    <property type="match status" value="1"/>
</dbReference>
<keyword evidence="3" id="KW-0808">Transferase</keyword>
<evidence type="ECO:0000259" key="9">
    <source>
        <dbReference type="PROSITE" id="PS50011"/>
    </source>
</evidence>
<dbReference type="PROSITE" id="PS00107">
    <property type="entry name" value="PROTEIN_KINASE_ATP"/>
    <property type="match status" value="1"/>
</dbReference>
<dbReference type="InterPro" id="IPR000719">
    <property type="entry name" value="Prot_kinase_dom"/>
</dbReference>
<keyword evidence="4 7" id="KW-0547">Nucleotide-binding</keyword>
<evidence type="ECO:0000256" key="5">
    <source>
        <dbReference type="ARBA" id="ARBA00022777"/>
    </source>
</evidence>